<dbReference type="PANTHER" id="PTHR47074:SF61">
    <property type="entry name" value="RNASE H TYPE-1 DOMAIN-CONTAINING PROTEIN"/>
    <property type="match status" value="1"/>
</dbReference>
<keyword evidence="3" id="KW-1185">Reference proteome</keyword>
<comment type="caution">
    <text evidence="2">The sequence shown here is derived from an EMBL/GenBank/DDBJ whole genome shotgun (WGS) entry which is preliminary data.</text>
</comment>
<dbReference type="InterPro" id="IPR002156">
    <property type="entry name" value="RNaseH_domain"/>
</dbReference>
<dbReference type="InterPro" id="IPR036397">
    <property type="entry name" value="RNaseH_sf"/>
</dbReference>
<protein>
    <recommendedName>
        <fullName evidence="1">RNase H type-1 domain-containing protein</fullName>
    </recommendedName>
</protein>
<dbReference type="Pfam" id="PF13456">
    <property type="entry name" value="RVT_3"/>
    <property type="match status" value="1"/>
</dbReference>
<gene>
    <name evidence="2" type="ORF">F3Y22_tig00117034pilonHSYRG00847</name>
</gene>
<organism evidence="2 3">
    <name type="scientific">Hibiscus syriacus</name>
    <name type="common">Rose of Sharon</name>
    <dbReference type="NCBI Taxonomy" id="106335"/>
    <lineage>
        <taxon>Eukaryota</taxon>
        <taxon>Viridiplantae</taxon>
        <taxon>Streptophyta</taxon>
        <taxon>Embryophyta</taxon>
        <taxon>Tracheophyta</taxon>
        <taxon>Spermatophyta</taxon>
        <taxon>Magnoliopsida</taxon>
        <taxon>eudicotyledons</taxon>
        <taxon>Gunneridae</taxon>
        <taxon>Pentapetalae</taxon>
        <taxon>rosids</taxon>
        <taxon>malvids</taxon>
        <taxon>Malvales</taxon>
        <taxon>Malvaceae</taxon>
        <taxon>Malvoideae</taxon>
        <taxon>Hibiscus</taxon>
    </lineage>
</organism>
<evidence type="ECO:0000313" key="3">
    <source>
        <dbReference type="Proteomes" id="UP000436088"/>
    </source>
</evidence>
<name>A0A6A2X9N8_HIBSY</name>
<dbReference type="SUPFAM" id="SSF53098">
    <property type="entry name" value="Ribonuclease H-like"/>
    <property type="match status" value="1"/>
</dbReference>
<evidence type="ECO:0000313" key="2">
    <source>
        <dbReference type="EMBL" id="KAE8655129.1"/>
    </source>
</evidence>
<feature type="domain" description="RNase H type-1" evidence="1">
    <location>
        <begin position="70"/>
        <end position="156"/>
    </location>
</feature>
<dbReference type="InterPro" id="IPR052929">
    <property type="entry name" value="RNase_H-like_EbsB-rel"/>
</dbReference>
<dbReference type="InterPro" id="IPR012337">
    <property type="entry name" value="RNaseH-like_sf"/>
</dbReference>
<dbReference type="Proteomes" id="UP000436088">
    <property type="component" value="Unassembled WGS sequence"/>
</dbReference>
<dbReference type="AlphaFoldDB" id="A0A6A2X9N8"/>
<sequence length="188" mass="21031">MNLSSSTPKAHNFTSLPSIWSLPKEELYGPNHTLNQTMINLTSKQMWMQVTNCRRKNHALGLLLGMKNYHITSTFFVETLAILQGLQFAMDISIRCVILKSDAKSIITKLNNGGTDLSTVGSFICDAKHLPCLFQSCKFNFIGRNGNRAAHAMATEGLSNTQDRFWIEEAPSKVLQIVDKDRRSSDPP</sequence>
<dbReference type="GO" id="GO:0004523">
    <property type="term" value="F:RNA-DNA hybrid ribonuclease activity"/>
    <property type="evidence" value="ECO:0007669"/>
    <property type="project" value="InterPro"/>
</dbReference>
<dbReference type="InterPro" id="IPR044730">
    <property type="entry name" value="RNase_H-like_dom_plant"/>
</dbReference>
<dbReference type="CDD" id="cd06222">
    <property type="entry name" value="RNase_H_like"/>
    <property type="match status" value="1"/>
</dbReference>
<accession>A0A6A2X9N8</accession>
<reference evidence="2" key="1">
    <citation type="submission" date="2019-09" db="EMBL/GenBank/DDBJ databases">
        <title>Draft genome information of white flower Hibiscus syriacus.</title>
        <authorList>
            <person name="Kim Y.-M."/>
        </authorList>
    </citation>
    <scope>NUCLEOTIDE SEQUENCE [LARGE SCALE GENOMIC DNA]</scope>
    <source>
        <strain evidence="2">YM2019G1</strain>
    </source>
</reference>
<proteinExistence type="predicted"/>
<dbReference type="EMBL" id="VEPZ02001782">
    <property type="protein sequence ID" value="KAE8655129.1"/>
    <property type="molecule type" value="Genomic_DNA"/>
</dbReference>
<evidence type="ECO:0000259" key="1">
    <source>
        <dbReference type="Pfam" id="PF13456"/>
    </source>
</evidence>
<dbReference type="GO" id="GO:0003676">
    <property type="term" value="F:nucleic acid binding"/>
    <property type="evidence" value="ECO:0007669"/>
    <property type="project" value="InterPro"/>
</dbReference>
<dbReference type="PANTHER" id="PTHR47074">
    <property type="entry name" value="BNAC02G40300D PROTEIN"/>
    <property type="match status" value="1"/>
</dbReference>
<dbReference type="Gene3D" id="3.30.420.10">
    <property type="entry name" value="Ribonuclease H-like superfamily/Ribonuclease H"/>
    <property type="match status" value="1"/>
</dbReference>